<dbReference type="AlphaFoldDB" id="A0A0E9SKD8"/>
<organism evidence="1">
    <name type="scientific">Anguilla anguilla</name>
    <name type="common">European freshwater eel</name>
    <name type="synonym">Muraena anguilla</name>
    <dbReference type="NCBI Taxonomy" id="7936"/>
    <lineage>
        <taxon>Eukaryota</taxon>
        <taxon>Metazoa</taxon>
        <taxon>Chordata</taxon>
        <taxon>Craniata</taxon>
        <taxon>Vertebrata</taxon>
        <taxon>Euteleostomi</taxon>
        <taxon>Actinopterygii</taxon>
        <taxon>Neopterygii</taxon>
        <taxon>Teleostei</taxon>
        <taxon>Anguilliformes</taxon>
        <taxon>Anguillidae</taxon>
        <taxon>Anguilla</taxon>
    </lineage>
</organism>
<sequence length="45" mass="5554">MRRFWLYLTVLHIISPQNQRFQAHITYSQYGYKTAILVHFQLEEI</sequence>
<accession>A0A0E9SKD8</accession>
<name>A0A0E9SKD8_ANGAN</name>
<dbReference type="EMBL" id="GBXM01066870">
    <property type="protein sequence ID" value="JAH41707.1"/>
    <property type="molecule type" value="Transcribed_RNA"/>
</dbReference>
<reference evidence="1" key="2">
    <citation type="journal article" date="2015" name="Fish Shellfish Immunol.">
        <title>Early steps in the European eel (Anguilla anguilla)-Vibrio vulnificus interaction in the gills: Role of the RtxA13 toxin.</title>
        <authorList>
            <person name="Callol A."/>
            <person name="Pajuelo D."/>
            <person name="Ebbesson L."/>
            <person name="Teles M."/>
            <person name="MacKenzie S."/>
            <person name="Amaro C."/>
        </authorList>
    </citation>
    <scope>NUCLEOTIDE SEQUENCE</scope>
</reference>
<protein>
    <submittedName>
        <fullName evidence="1">Uncharacterized protein</fullName>
    </submittedName>
</protein>
<reference evidence="1" key="1">
    <citation type="submission" date="2014-11" db="EMBL/GenBank/DDBJ databases">
        <authorList>
            <person name="Amaro Gonzalez C."/>
        </authorList>
    </citation>
    <scope>NUCLEOTIDE SEQUENCE</scope>
</reference>
<proteinExistence type="predicted"/>
<evidence type="ECO:0000313" key="1">
    <source>
        <dbReference type="EMBL" id="JAH41707.1"/>
    </source>
</evidence>